<evidence type="ECO:0000256" key="1">
    <source>
        <dbReference type="SAM" id="MobiDB-lite"/>
    </source>
</evidence>
<feature type="transmembrane region" description="Helical" evidence="2">
    <location>
        <begin position="21"/>
        <end position="39"/>
    </location>
</feature>
<keyword evidence="2" id="KW-1133">Transmembrane helix</keyword>
<protein>
    <submittedName>
        <fullName evidence="3">Uncharacterized protein</fullName>
    </submittedName>
</protein>
<dbReference type="AlphaFoldDB" id="A0A835SH86"/>
<name>A0A835SH86_VANPL</name>
<keyword evidence="2" id="KW-0812">Transmembrane</keyword>
<gene>
    <name evidence="3" type="ORF">HPP92_003864</name>
</gene>
<organism evidence="3 4">
    <name type="scientific">Vanilla planifolia</name>
    <name type="common">Vanilla</name>
    <dbReference type="NCBI Taxonomy" id="51239"/>
    <lineage>
        <taxon>Eukaryota</taxon>
        <taxon>Viridiplantae</taxon>
        <taxon>Streptophyta</taxon>
        <taxon>Embryophyta</taxon>
        <taxon>Tracheophyta</taxon>
        <taxon>Spermatophyta</taxon>
        <taxon>Magnoliopsida</taxon>
        <taxon>Liliopsida</taxon>
        <taxon>Asparagales</taxon>
        <taxon>Orchidaceae</taxon>
        <taxon>Vanilloideae</taxon>
        <taxon>Vanilleae</taxon>
        <taxon>Vanilla</taxon>
    </lineage>
</organism>
<evidence type="ECO:0000313" key="4">
    <source>
        <dbReference type="Proteomes" id="UP000639772"/>
    </source>
</evidence>
<feature type="region of interest" description="Disordered" evidence="1">
    <location>
        <begin position="82"/>
        <end position="177"/>
    </location>
</feature>
<evidence type="ECO:0000256" key="2">
    <source>
        <dbReference type="SAM" id="Phobius"/>
    </source>
</evidence>
<proteinExistence type="predicted"/>
<feature type="compositionally biased region" description="Polar residues" evidence="1">
    <location>
        <begin position="139"/>
        <end position="155"/>
    </location>
</feature>
<dbReference type="EMBL" id="JADCNM010000001">
    <property type="protein sequence ID" value="KAG0503792.1"/>
    <property type="molecule type" value="Genomic_DNA"/>
</dbReference>
<feature type="compositionally biased region" description="Polar residues" evidence="1">
    <location>
        <begin position="165"/>
        <end position="174"/>
    </location>
</feature>
<feature type="compositionally biased region" description="Basic and acidic residues" evidence="1">
    <location>
        <begin position="104"/>
        <end position="122"/>
    </location>
</feature>
<evidence type="ECO:0000313" key="3">
    <source>
        <dbReference type="EMBL" id="KAG0503792.1"/>
    </source>
</evidence>
<comment type="caution">
    <text evidence="3">The sequence shown here is derived from an EMBL/GenBank/DDBJ whole genome shotgun (WGS) entry which is preliminary data.</text>
</comment>
<dbReference type="Proteomes" id="UP000639772">
    <property type="component" value="Chromosome 1"/>
</dbReference>
<reference evidence="3 4" key="1">
    <citation type="journal article" date="2020" name="Nat. Food">
        <title>A phased Vanilla planifolia genome enables genetic improvement of flavour and production.</title>
        <authorList>
            <person name="Hasing T."/>
            <person name="Tang H."/>
            <person name="Brym M."/>
            <person name="Khazi F."/>
            <person name="Huang T."/>
            <person name="Chambers A.H."/>
        </authorList>
    </citation>
    <scope>NUCLEOTIDE SEQUENCE [LARGE SCALE GENOMIC DNA]</scope>
    <source>
        <tissue evidence="3">Leaf</tissue>
    </source>
</reference>
<accession>A0A835SH86</accession>
<sequence length="194" mass="22734">MKYKFSQLKILKTHKISKKNKYIYIYIYIYILCICILRCQNKNAIMLKVYYCPEKYKASKSIYLFIYFQDLPIPPYKRSREEKLSTLNKPRRARRFQRAGPLPPHREREPHHEALPSGERQDLQGGQGDGRRRGRRTPWRSNRNGSRWRVGSTTAAALPVRMGAESSTLPSPTGVTIPLQRRRGSEELMGYMRG</sequence>
<keyword evidence="2" id="KW-0472">Membrane</keyword>